<feature type="domain" description="Beta-ketoacyl-[acyl-carrier-protein] synthase III N-terminal" evidence="4">
    <location>
        <begin position="108"/>
        <end position="186"/>
    </location>
</feature>
<dbReference type="GO" id="GO:0006633">
    <property type="term" value="P:fatty acid biosynthetic process"/>
    <property type="evidence" value="ECO:0007669"/>
    <property type="project" value="InterPro"/>
</dbReference>
<evidence type="ECO:0000259" key="3">
    <source>
        <dbReference type="Pfam" id="PF08541"/>
    </source>
</evidence>
<feature type="domain" description="Beta-ketoacyl-[acyl-carrier-protein] synthase III C-terminal" evidence="3">
    <location>
        <begin position="231"/>
        <end position="312"/>
    </location>
</feature>
<dbReference type="PANTHER" id="PTHR34069:SF2">
    <property type="entry name" value="BETA-KETOACYL-[ACYL-CARRIER-PROTEIN] SYNTHASE III"/>
    <property type="match status" value="1"/>
</dbReference>
<reference evidence="6" key="1">
    <citation type="submission" date="2017-02" db="EMBL/GenBank/DDBJ databases">
        <authorList>
            <person name="Varghese N."/>
            <person name="Submissions S."/>
        </authorList>
    </citation>
    <scope>NUCLEOTIDE SEQUENCE [LARGE SCALE GENOMIC DNA]</scope>
    <source>
        <strain evidence="6">DSM 15739</strain>
    </source>
</reference>
<dbReference type="InterPro" id="IPR016039">
    <property type="entry name" value="Thiolase-like"/>
</dbReference>
<dbReference type="Gene3D" id="3.40.47.10">
    <property type="match status" value="1"/>
</dbReference>
<dbReference type="InterPro" id="IPR013751">
    <property type="entry name" value="ACP_syn_III_N"/>
</dbReference>
<evidence type="ECO:0000313" key="5">
    <source>
        <dbReference type="EMBL" id="SJZ52214.1"/>
    </source>
</evidence>
<dbReference type="InterPro" id="IPR013747">
    <property type="entry name" value="ACP_syn_III_C"/>
</dbReference>
<gene>
    <name evidence="5" type="ORF">SAMN02746011_01040</name>
</gene>
<dbReference type="GO" id="GO:0004315">
    <property type="term" value="F:3-oxoacyl-[acyl-carrier-protein] synthase activity"/>
    <property type="evidence" value="ECO:0007669"/>
    <property type="project" value="InterPro"/>
</dbReference>
<protein>
    <submittedName>
        <fullName evidence="5">3-oxoacyl-[acyl-carrier-protein] synthase-3</fullName>
    </submittedName>
</protein>
<evidence type="ECO:0000256" key="2">
    <source>
        <dbReference type="ARBA" id="ARBA00023315"/>
    </source>
</evidence>
<dbReference type="SUPFAM" id="SSF53901">
    <property type="entry name" value="Thiolase-like"/>
    <property type="match status" value="1"/>
</dbReference>
<sequence>MSRIIKMGSYLPQNKLSNLDLIEEFQIDSSDEWIQQRTGIAQRYFADQDEEVSHLAIKAAKDLLDPTDQSITREIKTIIVASMSSKQPTPSVANQVSLALNCEDAFCLDINTACSGFVSALELAEHLSSNQTTGYTLVIGAEKMSQILDANDRSTNILFGDGAGAFLIEHDGIGLLEYQSAMHSDGDLSLSIEVSQATNFLMQMKGREVFNFVSRKVIPSLIDFIQKNAIEMDYLICHQANQRFIDLIAKKLSLDELKLPSNIKEVANLSAASIPVLCHQLVKNKQLKLDGTQTIVLCGFGAGLSWGNITLKI</sequence>
<dbReference type="NCBIfam" id="NF006829">
    <property type="entry name" value="PRK09352.1"/>
    <property type="match status" value="1"/>
</dbReference>
<name>A0A1T4LCH2_9LACT</name>
<dbReference type="Proteomes" id="UP000189941">
    <property type="component" value="Unassembled WGS sequence"/>
</dbReference>
<dbReference type="EMBL" id="FUWO01000007">
    <property type="protein sequence ID" value="SJZ52214.1"/>
    <property type="molecule type" value="Genomic_DNA"/>
</dbReference>
<evidence type="ECO:0000313" key="6">
    <source>
        <dbReference type="Proteomes" id="UP000189941"/>
    </source>
</evidence>
<proteinExistence type="predicted"/>
<organism evidence="5 6">
    <name type="scientific">Globicatella sulfidifaciens DSM 15739</name>
    <dbReference type="NCBI Taxonomy" id="1121925"/>
    <lineage>
        <taxon>Bacteria</taxon>
        <taxon>Bacillati</taxon>
        <taxon>Bacillota</taxon>
        <taxon>Bacilli</taxon>
        <taxon>Lactobacillales</taxon>
        <taxon>Aerococcaceae</taxon>
        <taxon>Globicatella</taxon>
    </lineage>
</organism>
<dbReference type="RefSeq" id="WP_078755802.1">
    <property type="nucleotide sequence ID" value="NZ_FUWO01000007.1"/>
</dbReference>
<dbReference type="OrthoDB" id="9815506at2"/>
<keyword evidence="6" id="KW-1185">Reference proteome</keyword>
<evidence type="ECO:0000256" key="1">
    <source>
        <dbReference type="ARBA" id="ARBA00022679"/>
    </source>
</evidence>
<dbReference type="Pfam" id="PF08545">
    <property type="entry name" value="ACP_syn_III"/>
    <property type="match status" value="1"/>
</dbReference>
<evidence type="ECO:0000259" key="4">
    <source>
        <dbReference type="Pfam" id="PF08545"/>
    </source>
</evidence>
<accession>A0A1T4LCH2</accession>
<keyword evidence="1" id="KW-0808">Transferase</keyword>
<dbReference type="AlphaFoldDB" id="A0A1T4LCH2"/>
<keyword evidence="2" id="KW-0012">Acyltransferase</keyword>
<dbReference type="Pfam" id="PF08541">
    <property type="entry name" value="ACP_syn_III_C"/>
    <property type="match status" value="1"/>
</dbReference>
<dbReference type="CDD" id="cd00830">
    <property type="entry name" value="KAS_III"/>
    <property type="match status" value="1"/>
</dbReference>
<dbReference type="STRING" id="1121925.SAMN02746011_01040"/>
<dbReference type="PANTHER" id="PTHR34069">
    <property type="entry name" value="3-OXOACYL-[ACYL-CARRIER-PROTEIN] SYNTHASE 3"/>
    <property type="match status" value="1"/>
</dbReference>
<dbReference type="GO" id="GO:0044550">
    <property type="term" value="P:secondary metabolite biosynthetic process"/>
    <property type="evidence" value="ECO:0007669"/>
    <property type="project" value="TreeGrafter"/>
</dbReference>